<evidence type="ECO:0000313" key="1">
    <source>
        <dbReference type="EMBL" id="KWV55727.1"/>
    </source>
</evidence>
<accession>A0A125Q8Y9</accession>
<organism evidence="1 2">
    <name type="scientific">Rhizobium altiplani</name>
    <dbReference type="NCBI Taxonomy" id="1864509"/>
    <lineage>
        <taxon>Bacteria</taxon>
        <taxon>Pseudomonadati</taxon>
        <taxon>Pseudomonadota</taxon>
        <taxon>Alphaproteobacteria</taxon>
        <taxon>Hyphomicrobiales</taxon>
        <taxon>Rhizobiaceae</taxon>
        <taxon>Rhizobium/Agrobacterium group</taxon>
        <taxon>Rhizobium</taxon>
    </lineage>
</organism>
<dbReference type="EMBL" id="LNCD01000051">
    <property type="protein sequence ID" value="KWV55727.1"/>
    <property type="molecule type" value="Genomic_DNA"/>
</dbReference>
<protein>
    <submittedName>
        <fullName evidence="1">Uncharacterized protein</fullName>
    </submittedName>
</protein>
<proteinExistence type="predicted"/>
<dbReference type="AlphaFoldDB" id="A0A125Q8Y9"/>
<sequence>MLSILHPNILPSVRDLPSGLLPARMRETGKLVLIVKVPKEYILAARVRGSFSFYLAPLPSTSGLTVALATAFFDDCDEPLVLRTPLFNEPLGNELLELLTYDEFEVYFFDEHCREWMSHRASVHDQGSLLARGAEFGLLTYQPQILNNIYEALETWFGHRTAEDDANAIAVVLEEELSPSDIFILDARREDHDYYGSGGFSHSTLERENPGYFQERDIVACLKRAFGGEQLALNPMRRDNGKEFVDVLALNQTHLLLVQAKDSPNTEASLSRTIDRKRRTSHSQIEKGVKQAKGAATLVREHSSLALTIDKEDFEIDVGDRKVISLVVVQEMFTDEGISFVARYREMEGSCDAFVLLDYAAFNSFCHEFPDEHRLLHALTDYSEKIVVGGSWIDPRTYVLEFIQDRLSKL</sequence>
<gene>
    <name evidence="1" type="ORF">AS026_37460</name>
</gene>
<dbReference type="Proteomes" id="UP000068164">
    <property type="component" value="Unassembled WGS sequence"/>
</dbReference>
<dbReference type="OrthoDB" id="8399489at2"/>
<name>A0A125Q8Y9_9HYPH</name>
<dbReference type="RefSeq" id="WP_062369668.1">
    <property type="nucleotide sequence ID" value="NZ_LNCD01000051.1"/>
</dbReference>
<comment type="caution">
    <text evidence="1">The sequence shown here is derived from an EMBL/GenBank/DDBJ whole genome shotgun (WGS) entry which is preliminary data.</text>
</comment>
<reference evidence="1 2" key="1">
    <citation type="submission" date="2015-11" db="EMBL/GenBank/DDBJ databases">
        <title>Draft Genome Sequence of the Strain BR 10423 (Rhizobium sp.) isolated from nodules of Mimosa pudica.</title>
        <authorList>
            <person name="Barauna A.C."/>
            <person name="Zilli J.E."/>
            <person name="Simoes-Araujo J.L."/>
            <person name="Reis V.M."/>
            <person name="James E.K."/>
            <person name="Reis F.B.Jr."/>
            <person name="Rouws L.F."/>
            <person name="Passos S.R."/>
            <person name="Gois S.R."/>
        </authorList>
    </citation>
    <scope>NUCLEOTIDE SEQUENCE [LARGE SCALE GENOMIC DNA]</scope>
    <source>
        <strain evidence="1 2">BR10423</strain>
    </source>
</reference>
<keyword evidence="2" id="KW-1185">Reference proteome</keyword>
<evidence type="ECO:0000313" key="2">
    <source>
        <dbReference type="Proteomes" id="UP000068164"/>
    </source>
</evidence>